<dbReference type="EMBL" id="JAUYVI010000001">
    <property type="protein sequence ID" value="MDQ7246614.1"/>
    <property type="molecule type" value="Genomic_DNA"/>
</dbReference>
<dbReference type="InterPro" id="IPR011014">
    <property type="entry name" value="MscS_channel_TM-2"/>
</dbReference>
<dbReference type="Proteomes" id="UP001230156">
    <property type="component" value="Unassembled WGS sequence"/>
</dbReference>
<dbReference type="InterPro" id="IPR023408">
    <property type="entry name" value="MscS_beta-dom_sf"/>
</dbReference>
<dbReference type="InterPro" id="IPR045275">
    <property type="entry name" value="MscS_archaea/bacteria_type"/>
</dbReference>
<sequence length="264" mass="28186">MERPFTLDFDHLGALAVVYGVNCLGAVLIALVGWWIASIAERMALRGLLSTSHMDRTVAAFLSSLVRYALLAVTLVLILQIVGIQATSLVAVIGASSLAIGLALQGTLSNMAAGVMLLLFRPFKLGDSIEVGGKSGTVQNLNLFFTELAGGDNVQVLIPNGQVWGQAMINHSAYGIRRVGLKLPVPSPRTRTRSPSGSRAFSKRMHGCRRAPWRSRTSPTSVELSAEAWTTSGETGNLRIDLMQQALGIVTEPDRKPVPQPASA</sequence>
<evidence type="ECO:0000259" key="9">
    <source>
        <dbReference type="Pfam" id="PF00924"/>
    </source>
</evidence>
<accession>A0ABU0YFX1</accession>
<gene>
    <name evidence="11" type="ORF">Q8A70_03005</name>
</gene>
<evidence type="ECO:0000256" key="2">
    <source>
        <dbReference type="ARBA" id="ARBA00008017"/>
    </source>
</evidence>
<feature type="transmembrane region" description="Helical" evidence="7">
    <location>
        <begin position="58"/>
        <end position="83"/>
    </location>
</feature>
<proteinExistence type="inferred from homology"/>
<dbReference type="SUPFAM" id="SSF50182">
    <property type="entry name" value="Sm-like ribonucleoproteins"/>
    <property type="match status" value="1"/>
</dbReference>
<feature type="transmembrane region" description="Helical" evidence="7">
    <location>
        <begin position="12"/>
        <end position="37"/>
    </location>
</feature>
<evidence type="ECO:0000256" key="4">
    <source>
        <dbReference type="ARBA" id="ARBA00022692"/>
    </source>
</evidence>
<comment type="function">
    <text evidence="7">Mechanosensitive channel that participates in the regulation of osmotic pressure changes within the cell, opening in response to stretch forces in the membrane lipid bilayer, without the need for other proteins. Contributes to normal resistance to hypoosmotic shock. Forms an ion channel of 1.0 nanosiemens conductance with a slight preference for anions.</text>
</comment>
<dbReference type="Gene3D" id="2.30.30.60">
    <property type="match status" value="1"/>
</dbReference>
<comment type="similarity">
    <text evidence="2 7">Belongs to the MscS (TC 1.A.23) family.</text>
</comment>
<comment type="caution">
    <text evidence="11">The sequence shown here is derived from an EMBL/GenBank/DDBJ whole genome shotgun (WGS) entry which is preliminary data.</text>
</comment>
<comment type="subcellular location">
    <subcellularLocation>
        <location evidence="7">Cell inner membrane</location>
        <topology evidence="7">Multi-pass membrane protein</topology>
    </subcellularLocation>
    <subcellularLocation>
        <location evidence="1">Cell membrane</location>
        <topology evidence="1">Multi-pass membrane protein</topology>
    </subcellularLocation>
</comment>
<dbReference type="Pfam" id="PF05552">
    <property type="entry name" value="MS_channel_1st_1"/>
    <property type="match status" value="1"/>
</dbReference>
<feature type="domain" description="Mechanosensitive ion channel MscS" evidence="9">
    <location>
        <begin position="107"/>
        <end position="172"/>
    </location>
</feature>
<dbReference type="PANTHER" id="PTHR30221">
    <property type="entry name" value="SMALL-CONDUCTANCE MECHANOSENSITIVE CHANNEL"/>
    <property type="match status" value="1"/>
</dbReference>
<feature type="compositionally biased region" description="Basic residues" evidence="8">
    <location>
        <begin position="201"/>
        <end position="213"/>
    </location>
</feature>
<evidence type="ECO:0000256" key="6">
    <source>
        <dbReference type="ARBA" id="ARBA00023136"/>
    </source>
</evidence>
<evidence type="ECO:0000256" key="3">
    <source>
        <dbReference type="ARBA" id="ARBA00022475"/>
    </source>
</evidence>
<keyword evidence="5 7" id="KW-1133">Transmembrane helix</keyword>
<keyword evidence="7" id="KW-0407">Ion channel</keyword>
<protein>
    <recommendedName>
        <fullName evidence="7">Small-conductance mechanosensitive channel</fullName>
    </recommendedName>
</protein>
<dbReference type="InterPro" id="IPR049142">
    <property type="entry name" value="MS_channel_1st"/>
</dbReference>
<keyword evidence="12" id="KW-1185">Reference proteome</keyword>
<dbReference type="InterPro" id="IPR006685">
    <property type="entry name" value="MscS_channel_2nd"/>
</dbReference>
<feature type="domain" description="Mechanosensitive ion channel transmembrane helices 2/3" evidence="10">
    <location>
        <begin position="65"/>
        <end position="105"/>
    </location>
</feature>
<comment type="subunit">
    <text evidence="7">Homoheptamer.</text>
</comment>
<evidence type="ECO:0000313" key="11">
    <source>
        <dbReference type="EMBL" id="MDQ7246614.1"/>
    </source>
</evidence>
<evidence type="ECO:0000256" key="7">
    <source>
        <dbReference type="RuleBase" id="RU369025"/>
    </source>
</evidence>
<dbReference type="RefSeq" id="WP_379954005.1">
    <property type="nucleotide sequence ID" value="NZ_JAUYVI010000001.1"/>
</dbReference>
<comment type="caution">
    <text evidence="7">Lacks conserved residue(s) required for the propagation of feature annotation.</text>
</comment>
<dbReference type="Pfam" id="PF21088">
    <property type="entry name" value="MS_channel_1st"/>
    <property type="match status" value="1"/>
</dbReference>
<evidence type="ECO:0000256" key="5">
    <source>
        <dbReference type="ARBA" id="ARBA00022989"/>
    </source>
</evidence>
<name>A0ABU0YFX1_9PROT</name>
<dbReference type="Pfam" id="PF00924">
    <property type="entry name" value="MS_channel_2nd"/>
    <property type="match status" value="1"/>
</dbReference>
<keyword evidence="3" id="KW-1003">Cell membrane</keyword>
<keyword evidence="4 7" id="KW-0812">Transmembrane</keyword>
<organism evidence="11 12">
    <name type="scientific">Dongia sedimenti</name>
    <dbReference type="NCBI Taxonomy" id="3064282"/>
    <lineage>
        <taxon>Bacteria</taxon>
        <taxon>Pseudomonadati</taxon>
        <taxon>Pseudomonadota</taxon>
        <taxon>Alphaproteobacteria</taxon>
        <taxon>Rhodospirillales</taxon>
        <taxon>Dongiaceae</taxon>
        <taxon>Dongia</taxon>
    </lineage>
</organism>
<dbReference type="SUPFAM" id="SSF82861">
    <property type="entry name" value="Mechanosensitive channel protein MscS (YggB), transmembrane region"/>
    <property type="match status" value="1"/>
</dbReference>
<evidence type="ECO:0000259" key="10">
    <source>
        <dbReference type="Pfam" id="PF21088"/>
    </source>
</evidence>
<keyword evidence="7" id="KW-0406">Ion transport</keyword>
<keyword evidence="7" id="KW-0997">Cell inner membrane</keyword>
<dbReference type="Gene3D" id="1.10.287.1260">
    <property type="match status" value="1"/>
</dbReference>
<dbReference type="InterPro" id="IPR008910">
    <property type="entry name" value="MSC_TM_helix"/>
</dbReference>
<evidence type="ECO:0000256" key="1">
    <source>
        <dbReference type="ARBA" id="ARBA00004651"/>
    </source>
</evidence>
<keyword evidence="7" id="KW-0813">Transport</keyword>
<dbReference type="InterPro" id="IPR010920">
    <property type="entry name" value="LSM_dom_sf"/>
</dbReference>
<keyword evidence="6 7" id="KW-0472">Membrane</keyword>
<feature type="region of interest" description="Disordered" evidence="8">
    <location>
        <begin position="185"/>
        <end position="220"/>
    </location>
</feature>
<evidence type="ECO:0000313" key="12">
    <source>
        <dbReference type="Proteomes" id="UP001230156"/>
    </source>
</evidence>
<reference evidence="12" key="1">
    <citation type="submission" date="2023-08" db="EMBL/GenBank/DDBJ databases">
        <title>Rhodospirillaceae gen. nov., a novel taxon isolated from the Yangtze River Yuezi River estuary sludge.</title>
        <authorList>
            <person name="Ruan L."/>
        </authorList>
    </citation>
    <scope>NUCLEOTIDE SEQUENCE [LARGE SCALE GENOMIC DNA]</scope>
    <source>
        <strain evidence="12">R-7</strain>
    </source>
</reference>
<evidence type="ECO:0000256" key="8">
    <source>
        <dbReference type="SAM" id="MobiDB-lite"/>
    </source>
</evidence>
<feature type="transmembrane region" description="Helical" evidence="7">
    <location>
        <begin position="89"/>
        <end position="120"/>
    </location>
</feature>
<dbReference type="PANTHER" id="PTHR30221:SF1">
    <property type="entry name" value="SMALL-CONDUCTANCE MECHANOSENSITIVE CHANNEL"/>
    <property type="match status" value="1"/>
</dbReference>